<sequence length="168" mass="19124">MRKTILVLGLLAGASLFCAAQAETGKAADRKEDKNRPGVETVIKKSSAPKQTPAEEKKAFEQRRKLIKKLVKQYRKASDEQKPALKEQLSQVVSQSVDAGFAYVKARIAAERENLNNWEKKIQQDEQNIDQIKARRVEELLSGEAERKHKAAQKKWKKQMKKAEKALR</sequence>
<accession>A0A1Y4DA82</accession>
<reference evidence="5" key="1">
    <citation type="submission" date="2017-04" db="EMBL/GenBank/DDBJ databases">
        <title>Function of individual gut microbiota members based on whole genome sequencing of pure cultures obtained from chicken caecum.</title>
        <authorList>
            <person name="Medvecky M."/>
            <person name="Cejkova D."/>
            <person name="Polansky O."/>
            <person name="Karasova D."/>
            <person name="Kubasova T."/>
            <person name="Cizek A."/>
            <person name="Rychlik I."/>
        </authorList>
    </citation>
    <scope>NUCLEOTIDE SEQUENCE [LARGE SCALE GENOMIC DNA]</scope>
    <source>
        <strain evidence="5">An273</strain>
    </source>
</reference>
<feature type="region of interest" description="Disordered" evidence="2">
    <location>
        <begin position="141"/>
        <end position="168"/>
    </location>
</feature>
<protein>
    <recommendedName>
        <fullName evidence="6">DUF5667 domain-containing protein</fullName>
    </recommendedName>
</protein>
<feature type="coiled-coil region" evidence="1">
    <location>
        <begin position="108"/>
        <end position="135"/>
    </location>
</feature>
<feature type="region of interest" description="Disordered" evidence="2">
    <location>
        <begin position="24"/>
        <end position="60"/>
    </location>
</feature>
<comment type="caution">
    <text evidence="4">The sequence shown here is derived from an EMBL/GenBank/DDBJ whole genome shotgun (WGS) entry which is preliminary data.</text>
</comment>
<dbReference type="AlphaFoldDB" id="A0A1Y4DA82"/>
<gene>
    <name evidence="4" type="ORF">B5F75_05745</name>
</gene>
<keyword evidence="3" id="KW-0732">Signal</keyword>
<evidence type="ECO:0000313" key="5">
    <source>
        <dbReference type="Proteomes" id="UP000196368"/>
    </source>
</evidence>
<evidence type="ECO:0000256" key="2">
    <source>
        <dbReference type="SAM" id="MobiDB-lite"/>
    </source>
</evidence>
<keyword evidence="5" id="KW-1185">Reference proteome</keyword>
<evidence type="ECO:0008006" key="6">
    <source>
        <dbReference type="Google" id="ProtNLM"/>
    </source>
</evidence>
<feature type="signal peptide" evidence="3">
    <location>
        <begin position="1"/>
        <end position="22"/>
    </location>
</feature>
<evidence type="ECO:0000256" key="1">
    <source>
        <dbReference type="SAM" id="Coils"/>
    </source>
</evidence>
<feature type="compositionally biased region" description="Basic residues" evidence="2">
    <location>
        <begin position="148"/>
        <end position="160"/>
    </location>
</feature>
<feature type="chain" id="PRO_5012169735" description="DUF5667 domain-containing protein" evidence="3">
    <location>
        <begin position="23"/>
        <end position="168"/>
    </location>
</feature>
<dbReference type="EMBL" id="NFJD01000004">
    <property type="protein sequence ID" value="OUO56123.1"/>
    <property type="molecule type" value="Genomic_DNA"/>
</dbReference>
<evidence type="ECO:0000256" key="3">
    <source>
        <dbReference type="SAM" id="SignalP"/>
    </source>
</evidence>
<name>A0A1Y4DA82_9BACT</name>
<organism evidence="4 5">
    <name type="scientific">Candidatus Avelusimicrobium gallicola</name>
    <dbReference type="NCBI Taxonomy" id="2562704"/>
    <lineage>
        <taxon>Bacteria</taxon>
        <taxon>Pseudomonadati</taxon>
        <taxon>Elusimicrobiota</taxon>
        <taxon>Elusimicrobia</taxon>
        <taxon>Elusimicrobiales</taxon>
        <taxon>Elusimicrobiaceae</taxon>
        <taxon>Candidatus Avelusimicrobium</taxon>
    </lineage>
</organism>
<dbReference type="Proteomes" id="UP000196368">
    <property type="component" value="Unassembled WGS sequence"/>
</dbReference>
<evidence type="ECO:0000313" key="4">
    <source>
        <dbReference type="EMBL" id="OUO56123.1"/>
    </source>
</evidence>
<keyword evidence="1" id="KW-0175">Coiled coil</keyword>
<dbReference type="RefSeq" id="WP_087288884.1">
    <property type="nucleotide sequence ID" value="NZ_NFJD01000004.1"/>
</dbReference>
<feature type="compositionally biased region" description="Basic and acidic residues" evidence="2">
    <location>
        <begin position="26"/>
        <end position="37"/>
    </location>
</feature>
<proteinExistence type="predicted"/>